<organism evidence="1 2">
    <name type="scientific">Marasmius tenuissimus</name>
    <dbReference type="NCBI Taxonomy" id="585030"/>
    <lineage>
        <taxon>Eukaryota</taxon>
        <taxon>Fungi</taxon>
        <taxon>Dikarya</taxon>
        <taxon>Basidiomycota</taxon>
        <taxon>Agaricomycotina</taxon>
        <taxon>Agaricomycetes</taxon>
        <taxon>Agaricomycetidae</taxon>
        <taxon>Agaricales</taxon>
        <taxon>Marasmiineae</taxon>
        <taxon>Marasmiaceae</taxon>
        <taxon>Marasmius</taxon>
    </lineage>
</organism>
<keyword evidence="2" id="KW-1185">Reference proteome</keyword>
<gene>
    <name evidence="1" type="ORF">AAF712_011368</name>
</gene>
<name>A0ABR2ZKD0_9AGAR</name>
<dbReference type="Proteomes" id="UP001437256">
    <property type="component" value="Unassembled WGS sequence"/>
</dbReference>
<reference evidence="1 2" key="1">
    <citation type="submission" date="2024-05" db="EMBL/GenBank/DDBJ databases">
        <title>A draft genome resource for the thread blight pathogen Marasmius tenuissimus strain MS-2.</title>
        <authorList>
            <person name="Yulfo-Soto G.E."/>
            <person name="Baruah I.K."/>
            <person name="Amoako-Attah I."/>
            <person name="Bukari Y."/>
            <person name="Meinhardt L.W."/>
            <person name="Bailey B.A."/>
            <person name="Cohen S.P."/>
        </authorList>
    </citation>
    <scope>NUCLEOTIDE SEQUENCE [LARGE SCALE GENOMIC DNA]</scope>
    <source>
        <strain evidence="1 2">MS-2</strain>
    </source>
</reference>
<protein>
    <submittedName>
        <fullName evidence="1">Uncharacterized protein</fullName>
    </submittedName>
</protein>
<comment type="caution">
    <text evidence="1">The sequence shown here is derived from an EMBL/GenBank/DDBJ whole genome shotgun (WGS) entry which is preliminary data.</text>
</comment>
<evidence type="ECO:0000313" key="2">
    <source>
        <dbReference type="Proteomes" id="UP001437256"/>
    </source>
</evidence>
<proteinExistence type="predicted"/>
<evidence type="ECO:0000313" key="1">
    <source>
        <dbReference type="EMBL" id="KAL0061765.1"/>
    </source>
</evidence>
<dbReference type="EMBL" id="JBBXMP010000123">
    <property type="protein sequence ID" value="KAL0061765.1"/>
    <property type="molecule type" value="Genomic_DNA"/>
</dbReference>
<accession>A0ABR2ZKD0</accession>
<sequence length="215" mass="23880">MDSVNEYISTNVHPYLPNRIQSIMSSYSLTPGLKGWHERALSTPHPEPEGFQPSYGDLVFVALSNTQVVHEGFSVALFKQDKQNVAVDGLGRVLLVSESDYAGLTTLAQKFTIDLPDSGNFRNTWVVKRPTTSQPIDRFLVKGAEDGKLKQTSVQGWSESTRELKEPIGEYTELPETLADFVGLIREATEGVQYGPGHTDPPMVRKVKEIVPDDF</sequence>